<reference evidence="1 2" key="1">
    <citation type="submission" date="2018-10" db="EMBL/GenBank/DDBJ databases">
        <title>Genomic Encyclopedia of Archaeal and Bacterial Type Strains, Phase II (KMG-II): from individual species to whole genera.</title>
        <authorList>
            <person name="Goeker M."/>
        </authorList>
    </citation>
    <scope>NUCLEOTIDE SEQUENCE [LARGE SCALE GENOMIC DNA]</scope>
    <source>
        <strain evidence="1 2">DSM 14954</strain>
    </source>
</reference>
<protein>
    <submittedName>
        <fullName evidence="1">Uncharacterized protein</fullName>
    </submittedName>
</protein>
<dbReference type="AlphaFoldDB" id="A0A660LBA4"/>
<keyword evidence="2" id="KW-1185">Reference proteome</keyword>
<dbReference type="Proteomes" id="UP000278962">
    <property type="component" value="Unassembled WGS sequence"/>
</dbReference>
<comment type="caution">
    <text evidence="1">The sequence shown here is derived from an EMBL/GenBank/DDBJ whole genome shotgun (WGS) entry which is preliminary data.</text>
</comment>
<gene>
    <name evidence="1" type="ORF">C8N24_0962</name>
</gene>
<accession>A0A660LBA4</accession>
<name>A0A660LBA4_9ACTN</name>
<evidence type="ECO:0000313" key="1">
    <source>
        <dbReference type="EMBL" id="RKQ91143.1"/>
    </source>
</evidence>
<dbReference type="EMBL" id="RBIL01000001">
    <property type="protein sequence ID" value="RKQ91143.1"/>
    <property type="molecule type" value="Genomic_DNA"/>
</dbReference>
<dbReference type="OrthoDB" id="5243113at2"/>
<sequence>MFKLLSRVAVPAIVAAAAATGTYLLVADHEAPRPAAFTTSHGGHTAMRPDSNAPAGAKAHWLPKDAWVMQHFLPFDEARLYDLLGVTRKDVRKHLKTHGNTIAQLAAQHGYPDQAKLAAGLLGERANPTLLARTNDVLDQSHLAQHVLFHVFHDPKIAQHAEDLFGVSKPEFREARKAGKSPLEIAKEPTKLKTRVERLLEDAYDDAVQRGDTTETQAKAMLAVQMKTYDKWKDKVAKRAR</sequence>
<dbReference type="RefSeq" id="WP_121248506.1">
    <property type="nucleotide sequence ID" value="NZ_RBIL01000001.1"/>
</dbReference>
<organism evidence="1 2">
    <name type="scientific">Solirubrobacter pauli</name>
    <dbReference type="NCBI Taxonomy" id="166793"/>
    <lineage>
        <taxon>Bacteria</taxon>
        <taxon>Bacillati</taxon>
        <taxon>Actinomycetota</taxon>
        <taxon>Thermoleophilia</taxon>
        <taxon>Solirubrobacterales</taxon>
        <taxon>Solirubrobacteraceae</taxon>
        <taxon>Solirubrobacter</taxon>
    </lineage>
</organism>
<evidence type="ECO:0000313" key="2">
    <source>
        <dbReference type="Proteomes" id="UP000278962"/>
    </source>
</evidence>
<proteinExistence type="predicted"/>